<evidence type="ECO:0000313" key="2">
    <source>
        <dbReference type="EMBL" id="WIY27236.1"/>
    </source>
</evidence>
<reference evidence="2 3" key="1">
    <citation type="submission" date="2023-06" db="EMBL/GenBank/DDBJ databases">
        <title>Parasedimentitalea psychrophila sp. nov., a psychrophilic bacterium isolated from deep-sea sediment.</title>
        <authorList>
            <person name="Li A."/>
        </authorList>
    </citation>
    <scope>NUCLEOTIDE SEQUENCE [LARGE SCALE GENOMIC DNA]</scope>
    <source>
        <strain evidence="2 3">QS115</strain>
    </source>
</reference>
<accession>A0A9Y2L201</accession>
<dbReference type="Proteomes" id="UP001238334">
    <property type="component" value="Chromosome"/>
</dbReference>
<organism evidence="2 3">
    <name type="scientific">Parasedimentitalea psychrophila</name>
    <dbReference type="NCBI Taxonomy" id="2997337"/>
    <lineage>
        <taxon>Bacteria</taxon>
        <taxon>Pseudomonadati</taxon>
        <taxon>Pseudomonadota</taxon>
        <taxon>Alphaproteobacteria</taxon>
        <taxon>Rhodobacterales</taxon>
        <taxon>Paracoccaceae</taxon>
        <taxon>Parasedimentitalea</taxon>
    </lineage>
</organism>
<sequence>MDEVGRADVAFADADANGLPITTIGGTANGPALTAEANPVELPQGNPIVASMLDSKLRRPVETKAMAKPQTKPRKERDNVLLWC</sequence>
<feature type="compositionally biased region" description="Basic and acidic residues" evidence="1">
    <location>
        <begin position="73"/>
        <end position="84"/>
    </location>
</feature>
<name>A0A9Y2L201_9RHOB</name>
<dbReference type="KEGG" id="ppso:QPJ95_10130"/>
<protein>
    <submittedName>
        <fullName evidence="2">Uncharacterized protein</fullName>
    </submittedName>
</protein>
<dbReference type="AlphaFoldDB" id="A0A9Y2L201"/>
<dbReference type="RefSeq" id="WP_270920943.1">
    <property type="nucleotide sequence ID" value="NZ_CP127247.1"/>
</dbReference>
<evidence type="ECO:0000256" key="1">
    <source>
        <dbReference type="SAM" id="MobiDB-lite"/>
    </source>
</evidence>
<keyword evidence="3" id="KW-1185">Reference proteome</keyword>
<feature type="region of interest" description="Disordered" evidence="1">
    <location>
        <begin position="62"/>
        <end position="84"/>
    </location>
</feature>
<gene>
    <name evidence="2" type="ORF">QPJ95_10130</name>
</gene>
<evidence type="ECO:0000313" key="3">
    <source>
        <dbReference type="Proteomes" id="UP001238334"/>
    </source>
</evidence>
<proteinExistence type="predicted"/>
<dbReference type="EMBL" id="CP127247">
    <property type="protein sequence ID" value="WIY27236.1"/>
    <property type="molecule type" value="Genomic_DNA"/>
</dbReference>